<keyword evidence="1" id="KW-1185">Reference proteome</keyword>
<dbReference type="WBParaSite" id="ALUE_0000770101-mRNA-1">
    <property type="protein sequence ID" value="ALUE_0000770101-mRNA-1"/>
    <property type="gene ID" value="ALUE_0000770101"/>
</dbReference>
<accession>A0A0M3HWW4</accession>
<protein>
    <submittedName>
        <fullName evidence="2">Uncharacterized protein</fullName>
    </submittedName>
</protein>
<sequence>MLEPMRLVKVTLTCSTKIIDEGRNLASRTLYVPDAPHLIKDQQHHCGCVRVHLTIVAQMRAVVHPQTGNEQTAAMQTAPVDELHIFCTSTPHQ</sequence>
<evidence type="ECO:0000313" key="2">
    <source>
        <dbReference type="WBParaSite" id="ALUE_0000770101-mRNA-1"/>
    </source>
</evidence>
<reference evidence="2" key="1">
    <citation type="submission" date="2017-02" db="UniProtKB">
        <authorList>
            <consortium name="WormBaseParasite"/>
        </authorList>
    </citation>
    <scope>IDENTIFICATION</scope>
</reference>
<evidence type="ECO:0000313" key="1">
    <source>
        <dbReference type="Proteomes" id="UP000036681"/>
    </source>
</evidence>
<proteinExistence type="predicted"/>
<dbReference type="AlphaFoldDB" id="A0A0M3HWW4"/>
<dbReference type="Proteomes" id="UP000036681">
    <property type="component" value="Unplaced"/>
</dbReference>
<organism evidence="1 2">
    <name type="scientific">Ascaris lumbricoides</name>
    <name type="common">Giant roundworm</name>
    <dbReference type="NCBI Taxonomy" id="6252"/>
    <lineage>
        <taxon>Eukaryota</taxon>
        <taxon>Metazoa</taxon>
        <taxon>Ecdysozoa</taxon>
        <taxon>Nematoda</taxon>
        <taxon>Chromadorea</taxon>
        <taxon>Rhabditida</taxon>
        <taxon>Spirurina</taxon>
        <taxon>Ascaridomorpha</taxon>
        <taxon>Ascaridoidea</taxon>
        <taxon>Ascarididae</taxon>
        <taxon>Ascaris</taxon>
    </lineage>
</organism>
<name>A0A0M3HWW4_ASCLU</name>